<keyword evidence="2 4" id="KW-0378">Hydrolase</keyword>
<dbReference type="InterPro" id="IPR050300">
    <property type="entry name" value="GDXG_lipolytic_enzyme"/>
</dbReference>
<gene>
    <name evidence="4" type="ORF">GCM10009798_01740</name>
</gene>
<dbReference type="RefSeq" id="WP_344041436.1">
    <property type="nucleotide sequence ID" value="NZ_BAAAPB010000001.1"/>
</dbReference>
<evidence type="ECO:0000256" key="2">
    <source>
        <dbReference type="ARBA" id="ARBA00022801"/>
    </source>
</evidence>
<organism evidence="4 5">
    <name type="scientific">Nocardioides panacihumi</name>
    <dbReference type="NCBI Taxonomy" id="400774"/>
    <lineage>
        <taxon>Bacteria</taxon>
        <taxon>Bacillati</taxon>
        <taxon>Actinomycetota</taxon>
        <taxon>Actinomycetes</taxon>
        <taxon>Propionibacteriales</taxon>
        <taxon>Nocardioidaceae</taxon>
        <taxon>Nocardioides</taxon>
    </lineage>
</organism>
<evidence type="ECO:0000256" key="1">
    <source>
        <dbReference type="ARBA" id="ARBA00010515"/>
    </source>
</evidence>
<keyword evidence="5" id="KW-1185">Reference proteome</keyword>
<protein>
    <submittedName>
        <fullName evidence="4">Alpha/beta hydrolase</fullName>
    </submittedName>
</protein>
<comment type="similarity">
    <text evidence="1">Belongs to the 'GDXG' lipolytic enzyme family.</text>
</comment>
<feature type="domain" description="Alpha/beta hydrolase fold-3" evidence="3">
    <location>
        <begin position="125"/>
        <end position="327"/>
    </location>
</feature>
<dbReference type="GO" id="GO:0016787">
    <property type="term" value="F:hydrolase activity"/>
    <property type="evidence" value="ECO:0007669"/>
    <property type="project" value="UniProtKB-KW"/>
</dbReference>
<comment type="caution">
    <text evidence="4">The sequence shown here is derived from an EMBL/GenBank/DDBJ whole genome shotgun (WGS) entry which is preliminary data.</text>
</comment>
<dbReference type="SUPFAM" id="SSF53474">
    <property type="entry name" value="alpha/beta-Hydrolases"/>
    <property type="match status" value="1"/>
</dbReference>
<evidence type="ECO:0000313" key="4">
    <source>
        <dbReference type="EMBL" id="GAA1946403.1"/>
    </source>
</evidence>
<dbReference type="Pfam" id="PF07859">
    <property type="entry name" value="Abhydrolase_3"/>
    <property type="match status" value="1"/>
</dbReference>
<evidence type="ECO:0000259" key="3">
    <source>
        <dbReference type="Pfam" id="PF07859"/>
    </source>
</evidence>
<dbReference type="InterPro" id="IPR029058">
    <property type="entry name" value="AB_hydrolase_fold"/>
</dbReference>
<dbReference type="Proteomes" id="UP001500571">
    <property type="component" value="Unassembled WGS sequence"/>
</dbReference>
<sequence length="352" mass="37317">MSLLSKPSSYAISALSSAAAVAERAALTTAFRLPEAVQRRLVGKPVAVDGQRLATDTQLMLRLARIAGPAVESLSVEKGRPVLLHQSRLVGGEQAVGHVRTLSVAGRAARLYTPTSASTEPGPLLVLFHGGGFIYGDLDSHDASARFLAEQSGVRVLAVEYRLAPEEPFPAAYDDAIETFRWVVEHAAEVSADPGRIGVGGDSAGGNLATGVALAVTEACAFQLLIYPVTQFDEETESRRRFRAGYYLTSDFIDLAGSSYVPAGTDPRDPRLSPLYADVPDGVAPAYIATAGFDPLRDEGEAYAEKLSAAGVKVESWRFADQIHGFFNVLLARSSRAATADIAEALRRGLGA</sequence>
<name>A0ABN2Q7K0_9ACTN</name>
<dbReference type="InterPro" id="IPR013094">
    <property type="entry name" value="AB_hydrolase_3"/>
</dbReference>
<reference evidence="4 5" key="1">
    <citation type="journal article" date="2019" name="Int. J. Syst. Evol. Microbiol.">
        <title>The Global Catalogue of Microorganisms (GCM) 10K type strain sequencing project: providing services to taxonomists for standard genome sequencing and annotation.</title>
        <authorList>
            <consortium name="The Broad Institute Genomics Platform"/>
            <consortium name="The Broad Institute Genome Sequencing Center for Infectious Disease"/>
            <person name="Wu L."/>
            <person name="Ma J."/>
        </authorList>
    </citation>
    <scope>NUCLEOTIDE SEQUENCE [LARGE SCALE GENOMIC DNA]</scope>
    <source>
        <strain evidence="4 5">JCM 15309</strain>
    </source>
</reference>
<dbReference type="PANTHER" id="PTHR48081:SF8">
    <property type="entry name" value="ALPHA_BETA HYDROLASE FOLD-3 DOMAIN-CONTAINING PROTEIN-RELATED"/>
    <property type="match status" value="1"/>
</dbReference>
<dbReference type="PROSITE" id="PS01173">
    <property type="entry name" value="LIPASE_GDXG_HIS"/>
    <property type="match status" value="1"/>
</dbReference>
<proteinExistence type="inferred from homology"/>
<dbReference type="Gene3D" id="3.40.50.1820">
    <property type="entry name" value="alpha/beta hydrolase"/>
    <property type="match status" value="1"/>
</dbReference>
<dbReference type="InterPro" id="IPR002168">
    <property type="entry name" value="Lipase_GDXG_HIS_AS"/>
</dbReference>
<dbReference type="PANTHER" id="PTHR48081">
    <property type="entry name" value="AB HYDROLASE SUPERFAMILY PROTEIN C4A8.06C"/>
    <property type="match status" value="1"/>
</dbReference>
<evidence type="ECO:0000313" key="5">
    <source>
        <dbReference type="Proteomes" id="UP001500571"/>
    </source>
</evidence>
<dbReference type="EMBL" id="BAAAPB010000001">
    <property type="protein sequence ID" value="GAA1946403.1"/>
    <property type="molecule type" value="Genomic_DNA"/>
</dbReference>
<accession>A0ABN2Q7K0</accession>